<name>A0A1G6SWW4_9MICO</name>
<organism evidence="1 2">
    <name type="scientific">Sanguibacter gelidistatuariae</name>
    <dbReference type="NCBI Taxonomy" id="1814289"/>
    <lineage>
        <taxon>Bacteria</taxon>
        <taxon>Bacillati</taxon>
        <taxon>Actinomycetota</taxon>
        <taxon>Actinomycetes</taxon>
        <taxon>Micrococcales</taxon>
        <taxon>Sanguibacteraceae</taxon>
        <taxon>Sanguibacter</taxon>
    </lineage>
</organism>
<keyword evidence="2" id="KW-1185">Reference proteome</keyword>
<dbReference type="EMBL" id="FMYH01000006">
    <property type="protein sequence ID" value="SDD21308.1"/>
    <property type="molecule type" value="Genomic_DNA"/>
</dbReference>
<accession>A0A1G6SWW4</accession>
<dbReference type="GO" id="GO:0003677">
    <property type="term" value="F:DNA binding"/>
    <property type="evidence" value="ECO:0007669"/>
    <property type="project" value="InterPro"/>
</dbReference>
<dbReference type="GO" id="GO:0046872">
    <property type="term" value="F:metal ion binding"/>
    <property type="evidence" value="ECO:0007669"/>
    <property type="project" value="InterPro"/>
</dbReference>
<evidence type="ECO:0000313" key="1">
    <source>
        <dbReference type="EMBL" id="SDD21308.1"/>
    </source>
</evidence>
<gene>
    <name evidence="1" type="ORF">SAMN05216410_2959</name>
</gene>
<dbReference type="Proteomes" id="UP000199039">
    <property type="component" value="Unassembled WGS sequence"/>
</dbReference>
<sequence>MAGRRSPKRDQLNRLSRIEYQVRGIATMVKRTRIG</sequence>
<evidence type="ECO:0000313" key="2">
    <source>
        <dbReference type="Proteomes" id="UP000199039"/>
    </source>
</evidence>
<proteinExistence type="predicted"/>
<reference evidence="1 2" key="1">
    <citation type="submission" date="2016-09" db="EMBL/GenBank/DDBJ databases">
        <authorList>
            <person name="Capua I."/>
            <person name="De Benedictis P."/>
            <person name="Joannis T."/>
            <person name="Lombin L.H."/>
            <person name="Cattoli G."/>
        </authorList>
    </citation>
    <scope>NUCLEOTIDE SEQUENCE [LARGE SCALE GENOMIC DNA]</scope>
    <source>
        <strain evidence="1 2">ISLP-3</strain>
    </source>
</reference>
<dbReference type="GO" id="GO:0006355">
    <property type="term" value="P:regulation of DNA-templated transcription"/>
    <property type="evidence" value="ECO:0007669"/>
    <property type="project" value="InterPro"/>
</dbReference>
<dbReference type="AlphaFoldDB" id="A0A1G6SWW4"/>
<protein>
    <submittedName>
        <fullName evidence="1">Metal-sensitive transcriptional repressor</fullName>
    </submittedName>
</protein>